<evidence type="ECO:0000256" key="1">
    <source>
        <dbReference type="ARBA" id="ARBA00001968"/>
    </source>
</evidence>
<feature type="domain" description="Transposase Helix-turn-helix" evidence="4">
    <location>
        <begin position="37"/>
        <end position="86"/>
    </location>
</feature>
<dbReference type="Proteomes" id="UP000198906">
    <property type="component" value="Unassembled WGS sequence"/>
</dbReference>
<dbReference type="RefSeq" id="WP_091456330.1">
    <property type="nucleotide sequence ID" value="NZ_FMHU01000001.1"/>
</dbReference>
<gene>
    <name evidence="5" type="ORF">GA0074694_2187</name>
    <name evidence="6" type="ORF">GA0074694_5976</name>
</gene>
<keyword evidence="5" id="KW-0255">Endonuclease</keyword>
<name>A0A1C6RLB1_9ACTN</name>
<keyword evidence="2" id="KW-0479">Metal-binding</keyword>
<keyword evidence="7" id="KW-1185">Reference proteome</keyword>
<keyword evidence="5" id="KW-0378">Hydrolase</keyword>
<dbReference type="STRING" id="47866.GA0074694_2187"/>
<dbReference type="Pfam" id="PF13613">
    <property type="entry name" value="HTH_Tnp_4"/>
    <property type="match status" value="1"/>
</dbReference>
<reference evidence="7" key="1">
    <citation type="submission" date="2016-06" db="EMBL/GenBank/DDBJ databases">
        <authorList>
            <person name="Varghese N."/>
        </authorList>
    </citation>
    <scope>NUCLEOTIDE SEQUENCE [LARGE SCALE GENOMIC DNA]</scope>
    <source>
        <strain evidence="7">DSM 46123</strain>
    </source>
</reference>
<evidence type="ECO:0000313" key="6">
    <source>
        <dbReference type="EMBL" id="SCL31405.1"/>
    </source>
</evidence>
<proteinExistence type="predicted"/>
<accession>A0A1C6RLB1</accession>
<keyword evidence="5" id="KW-0540">Nuclease</keyword>
<comment type="cofactor">
    <cofactor evidence="1">
        <name>a divalent metal cation</name>
        <dbReference type="ChEBI" id="CHEBI:60240"/>
    </cofactor>
</comment>
<feature type="domain" description="DDE Tnp4" evidence="3">
    <location>
        <begin position="107"/>
        <end position="269"/>
    </location>
</feature>
<reference evidence="5" key="2">
    <citation type="submission" date="2016-06" db="EMBL/GenBank/DDBJ databases">
        <authorList>
            <person name="Kjaerup R.B."/>
            <person name="Dalgaard T.S."/>
            <person name="Juul-Madsen H.R."/>
        </authorList>
    </citation>
    <scope>NUCLEOTIDE SEQUENCE [LARGE SCALE GENOMIC DNA]</scope>
    <source>
        <strain evidence="5">DSM 46123</strain>
    </source>
</reference>
<dbReference type="InterPro" id="IPR027805">
    <property type="entry name" value="Transposase_HTH_dom"/>
</dbReference>
<evidence type="ECO:0000259" key="4">
    <source>
        <dbReference type="Pfam" id="PF13613"/>
    </source>
</evidence>
<sequence>MIAYRAMVDVPRELVQHVARLLYAQRRACGTRRGARALTCFYQALMVLVWFRKGEDMTLLAAGFGISRATAYRYRDEGVTVLAAQASDLHTALRRAAADGWSHVILDGKLFDCDRVTETTLSVKGEVIDAWFSGKHRDFGANIQAVMRPDGLPIWTSAAMPGHLHDTSCARDRGVTAALNWSAAELGLPALADSGYEGAGHGIKTPVKQPADGHHLAPDNRAYNRLLRGLRWQGERGFAILIGRWKTLRHTTISPRRIGDIIAAALHLTHFEYKYLPQGC</sequence>
<dbReference type="EMBL" id="FMHU01000001">
    <property type="protein sequence ID" value="SCL17957.1"/>
    <property type="molecule type" value="Genomic_DNA"/>
</dbReference>
<dbReference type="EMBL" id="FMHU01000002">
    <property type="protein sequence ID" value="SCL31405.1"/>
    <property type="molecule type" value="Genomic_DNA"/>
</dbReference>
<dbReference type="InterPro" id="IPR027806">
    <property type="entry name" value="HARBI1_dom"/>
</dbReference>
<protein>
    <submittedName>
        <fullName evidence="5">Helix-turn-helix of DDE superfamily endonuclease</fullName>
    </submittedName>
</protein>
<evidence type="ECO:0000259" key="3">
    <source>
        <dbReference type="Pfam" id="PF13359"/>
    </source>
</evidence>
<evidence type="ECO:0000256" key="2">
    <source>
        <dbReference type="ARBA" id="ARBA00022723"/>
    </source>
</evidence>
<evidence type="ECO:0000313" key="7">
    <source>
        <dbReference type="Proteomes" id="UP000198906"/>
    </source>
</evidence>
<dbReference type="AlphaFoldDB" id="A0A1C6RLB1"/>
<evidence type="ECO:0000313" key="5">
    <source>
        <dbReference type="EMBL" id="SCL17957.1"/>
    </source>
</evidence>
<organism evidence="5 7">
    <name type="scientific">Micromonospora inyonensis</name>
    <dbReference type="NCBI Taxonomy" id="47866"/>
    <lineage>
        <taxon>Bacteria</taxon>
        <taxon>Bacillati</taxon>
        <taxon>Actinomycetota</taxon>
        <taxon>Actinomycetes</taxon>
        <taxon>Micromonosporales</taxon>
        <taxon>Micromonosporaceae</taxon>
        <taxon>Micromonospora</taxon>
    </lineage>
</organism>
<dbReference type="GO" id="GO:0004519">
    <property type="term" value="F:endonuclease activity"/>
    <property type="evidence" value="ECO:0007669"/>
    <property type="project" value="UniProtKB-KW"/>
</dbReference>
<dbReference type="GO" id="GO:0046872">
    <property type="term" value="F:metal ion binding"/>
    <property type="evidence" value="ECO:0007669"/>
    <property type="project" value="UniProtKB-KW"/>
</dbReference>
<dbReference type="Pfam" id="PF13359">
    <property type="entry name" value="DDE_Tnp_4"/>
    <property type="match status" value="1"/>
</dbReference>